<feature type="compositionally biased region" description="Basic and acidic residues" evidence="1">
    <location>
        <begin position="407"/>
        <end position="433"/>
    </location>
</feature>
<feature type="compositionally biased region" description="Basic and acidic residues" evidence="1">
    <location>
        <begin position="357"/>
        <end position="397"/>
    </location>
</feature>
<gene>
    <name evidence="2" type="ORF">CC80DRAFT_546494</name>
</gene>
<evidence type="ECO:0000313" key="3">
    <source>
        <dbReference type="Proteomes" id="UP000800035"/>
    </source>
</evidence>
<keyword evidence="3" id="KW-1185">Reference proteome</keyword>
<feature type="compositionally biased region" description="Acidic residues" evidence="1">
    <location>
        <begin position="344"/>
        <end position="356"/>
    </location>
</feature>
<proteinExistence type="predicted"/>
<name>A0A6A5U2S3_9PLEO</name>
<sequence>MNHVFLESDYSTDPSFAYWTRSREDQHPFVALVCVAYGTLQHMHGYEHLLSPAINEHGTKFFILFDYVDLLIFRFEGGRRILVECPRELACSILTQWTGNALRENGVKMTAALDGFMLDDSDISKLPIDWDVEIATLEHILSDSDDKDEGTEPTPIYDNGNRLIVDFPPGNPPQPTSLDAVLQASKAHLIIPMNHALRNNYGDHIKYSFDAIPNACVWYIDLTSSPSGKKKICILAHKDRGTIPHPGLGIPGSLPTSDMSATSDEHECPCMAWFDYDTLLLLTDHHDTFHSRRSEPKKFRGDLWRLLKGACRFGGVLEMGDLKDDLKEEDTEEDAKEVDVEEKAESEEEVQGEVEQESTRGKTISEEDTIKFTGERSVDDGADKSRQNDTENSERDINGNANEEENDVAKQEGGRRRIWQPHDKTNEGPEGFTKRIVKEIKDDLREYAADEIKQRVSQHLRDHAMKYLEEYTKGLIKEHMEEYLKGNIEGYVKGYFRKSKEECGGRSE</sequence>
<reference evidence="2" key="1">
    <citation type="journal article" date="2020" name="Stud. Mycol.">
        <title>101 Dothideomycetes genomes: a test case for predicting lifestyles and emergence of pathogens.</title>
        <authorList>
            <person name="Haridas S."/>
            <person name="Albert R."/>
            <person name="Binder M."/>
            <person name="Bloem J."/>
            <person name="Labutti K."/>
            <person name="Salamov A."/>
            <person name="Andreopoulos B."/>
            <person name="Baker S."/>
            <person name="Barry K."/>
            <person name="Bills G."/>
            <person name="Bluhm B."/>
            <person name="Cannon C."/>
            <person name="Castanera R."/>
            <person name="Culley D."/>
            <person name="Daum C."/>
            <person name="Ezra D."/>
            <person name="Gonzalez J."/>
            <person name="Henrissat B."/>
            <person name="Kuo A."/>
            <person name="Liang C."/>
            <person name="Lipzen A."/>
            <person name="Lutzoni F."/>
            <person name="Magnuson J."/>
            <person name="Mondo S."/>
            <person name="Nolan M."/>
            <person name="Ohm R."/>
            <person name="Pangilinan J."/>
            <person name="Park H.-J."/>
            <person name="Ramirez L."/>
            <person name="Alfaro M."/>
            <person name="Sun H."/>
            <person name="Tritt A."/>
            <person name="Yoshinaga Y."/>
            <person name="Zwiers L.-H."/>
            <person name="Turgeon B."/>
            <person name="Goodwin S."/>
            <person name="Spatafora J."/>
            <person name="Crous P."/>
            <person name="Grigoriev I."/>
        </authorList>
    </citation>
    <scope>NUCLEOTIDE SEQUENCE</scope>
    <source>
        <strain evidence="2">CBS 675.92</strain>
    </source>
</reference>
<evidence type="ECO:0000313" key="2">
    <source>
        <dbReference type="EMBL" id="KAF1958259.1"/>
    </source>
</evidence>
<dbReference type="Proteomes" id="UP000800035">
    <property type="component" value="Unassembled WGS sequence"/>
</dbReference>
<feature type="region of interest" description="Disordered" evidence="1">
    <location>
        <begin position="324"/>
        <end position="433"/>
    </location>
</feature>
<dbReference type="AlphaFoldDB" id="A0A6A5U2S3"/>
<organism evidence="2 3">
    <name type="scientific">Byssothecium circinans</name>
    <dbReference type="NCBI Taxonomy" id="147558"/>
    <lineage>
        <taxon>Eukaryota</taxon>
        <taxon>Fungi</taxon>
        <taxon>Dikarya</taxon>
        <taxon>Ascomycota</taxon>
        <taxon>Pezizomycotina</taxon>
        <taxon>Dothideomycetes</taxon>
        <taxon>Pleosporomycetidae</taxon>
        <taxon>Pleosporales</taxon>
        <taxon>Massarineae</taxon>
        <taxon>Massarinaceae</taxon>
        <taxon>Byssothecium</taxon>
    </lineage>
</organism>
<accession>A0A6A5U2S3</accession>
<dbReference type="EMBL" id="ML976987">
    <property type="protein sequence ID" value="KAF1958259.1"/>
    <property type="molecule type" value="Genomic_DNA"/>
</dbReference>
<feature type="compositionally biased region" description="Acidic residues" evidence="1">
    <location>
        <begin position="327"/>
        <end position="336"/>
    </location>
</feature>
<evidence type="ECO:0000256" key="1">
    <source>
        <dbReference type="SAM" id="MobiDB-lite"/>
    </source>
</evidence>
<protein>
    <submittedName>
        <fullName evidence="2">Uncharacterized protein</fullName>
    </submittedName>
</protein>